<dbReference type="RefSeq" id="WP_394845833.1">
    <property type="nucleotide sequence ID" value="NZ_CP089982.1"/>
</dbReference>
<proteinExistence type="predicted"/>
<dbReference type="InterPro" id="IPR034345">
    <property type="entry name" value="Gtt2-like_N"/>
</dbReference>
<accession>A0ABZ2KAW9</accession>
<organism evidence="3 4">
    <name type="scientific">Pendulispora brunnea</name>
    <dbReference type="NCBI Taxonomy" id="2905690"/>
    <lineage>
        <taxon>Bacteria</taxon>
        <taxon>Pseudomonadati</taxon>
        <taxon>Myxococcota</taxon>
        <taxon>Myxococcia</taxon>
        <taxon>Myxococcales</taxon>
        <taxon>Sorangiineae</taxon>
        <taxon>Pendulisporaceae</taxon>
        <taxon>Pendulispora</taxon>
    </lineage>
</organism>
<dbReference type="PANTHER" id="PTHR44051">
    <property type="entry name" value="GLUTATHIONE S-TRANSFERASE-RELATED"/>
    <property type="match status" value="1"/>
</dbReference>
<dbReference type="Pfam" id="PF00043">
    <property type="entry name" value="GST_C"/>
    <property type="match status" value="1"/>
</dbReference>
<evidence type="ECO:0000259" key="2">
    <source>
        <dbReference type="PROSITE" id="PS50405"/>
    </source>
</evidence>
<name>A0ABZ2KAW9_9BACT</name>
<dbReference type="SFLD" id="SFLDS00019">
    <property type="entry name" value="Glutathione_Transferase_(cytos"/>
    <property type="match status" value="1"/>
</dbReference>
<dbReference type="PANTHER" id="PTHR44051:SF8">
    <property type="entry name" value="GLUTATHIONE S-TRANSFERASE GSTA"/>
    <property type="match status" value="1"/>
</dbReference>
<dbReference type="PROSITE" id="PS50404">
    <property type="entry name" value="GST_NTER"/>
    <property type="match status" value="1"/>
</dbReference>
<dbReference type="InterPro" id="IPR004045">
    <property type="entry name" value="Glutathione_S-Trfase_N"/>
</dbReference>
<evidence type="ECO:0000259" key="1">
    <source>
        <dbReference type="PROSITE" id="PS50404"/>
    </source>
</evidence>
<dbReference type="SFLD" id="SFLDG00358">
    <property type="entry name" value="Main_(cytGST)"/>
    <property type="match status" value="1"/>
</dbReference>
<dbReference type="Proteomes" id="UP001379533">
    <property type="component" value="Chromosome"/>
</dbReference>
<dbReference type="InterPro" id="IPR040079">
    <property type="entry name" value="Glutathione_S-Trfase"/>
</dbReference>
<evidence type="ECO:0000313" key="3">
    <source>
        <dbReference type="EMBL" id="WXA95224.1"/>
    </source>
</evidence>
<gene>
    <name evidence="3" type="ORF">LZC95_00020</name>
</gene>
<dbReference type="SUPFAM" id="SSF47616">
    <property type="entry name" value="GST C-terminal domain-like"/>
    <property type="match status" value="1"/>
</dbReference>
<dbReference type="InterPro" id="IPR004046">
    <property type="entry name" value="GST_C"/>
</dbReference>
<dbReference type="Gene3D" id="1.20.1050.10">
    <property type="match status" value="1"/>
</dbReference>
<reference evidence="3 4" key="1">
    <citation type="submission" date="2021-12" db="EMBL/GenBank/DDBJ databases">
        <title>Discovery of the Pendulisporaceae a myxobacterial family with distinct sporulation behavior and unique specialized metabolism.</title>
        <authorList>
            <person name="Garcia R."/>
            <person name="Popoff A."/>
            <person name="Bader C.D."/>
            <person name="Loehr J."/>
            <person name="Walesch S."/>
            <person name="Walt C."/>
            <person name="Boldt J."/>
            <person name="Bunk B."/>
            <person name="Haeckl F.J.F.P.J."/>
            <person name="Gunesch A.P."/>
            <person name="Birkelbach J."/>
            <person name="Nuebel U."/>
            <person name="Pietschmann T."/>
            <person name="Bach T."/>
            <person name="Mueller R."/>
        </authorList>
    </citation>
    <scope>NUCLEOTIDE SEQUENCE [LARGE SCALE GENOMIC DNA]</scope>
    <source>
        <strain evidence="3 4">MSr12523</strain>
    </source>
</reference>
<dbReference type="EMBL" id="CP089982">
    <property type="protein sequence ID" value="WXA95224.1"/>
    <property type="molecule type" value="Genomic_DNA"/>
</dbReference>
<dbReference type="InterPro" id="IPR010987">
    <property type="entry name" value="Glutathione-S-Trfase_C-like"/>
</dbReference>
<dbReference type="InterPro" id="IPR036249">
    <property type="entry name" value="Thioredoxin-like_sf"/>
</dbReference>
<protein>
    <submittedName>
        <fullName evidence="3">Glutathione S-transferase family protein</fullName>
    </submittedName>
</protein>
<dbReference type="CDD" id="cd03051">
    <property type="entry name" value="GST_N_GTT2_like"/>
    <property type="match status" value="1"/>
</dbReference>
<dbReference type="InterPro" id="IPR036282">
    <property type="entry name" value="Glutathione-S-Trfase_C_sf"/>
</dbReference>
<evidence type="ECO:0000313" key="4">
    <source>
        <dbReference type="Proteomes" id="UP001379533"/>
    </source>
</evidence>
<keyword evidence="4" id="KW-1185">Reference proteome</keyword>
<feature type="domain" description="GST C-terminal" evidence="2">
    <location>
        <begin position="86"/>
        <end position="202"/>
    </location>
</feature>
<feature type="domain" description="GST N-terminal" evidence="1">
    <location>
        <begin position="1"/>
        <end position="81"/>
    </location>
</feature>
<dbReference type="PROSITE" id="PS50405">
    <property type="entry name" value="GST_CTER"/>
    <property type="match status" value="1"/>
</dbReference>
<dbReference type="Pfam" id="PF13417">
    <property type="entry name" value="GST_N_3"/>
    <property type="match status" value="1"/>
</dbReference>
<sequence length="202" mass="22894">MKLYEFPYAPNPRRVRIFLAEKGIDVPRVHVNLMEKEHLSAAYTKINSLQKVPALELDDGTIITESIAICRYLEELHPTPALFGSTAVERAQVEMWNRRMELQIFNTISTCVFHSDPFFKDSIRQVPAMAEAAKLDNPEKWAWLDGELADGRPFVAGKAFSVADITGMVACGAADAFKIPIPDLPHVRRWIDRLRERPSFNA</sequence>
<dbReference type="Gene3D" id="3.40.30.10">
    <property type="entry name" value="Glutaredoxin"/>
    <property type="match status" value="1"/>
</dbReference>
<dbReference type="SUPFAM" id="SSF52833">
    <property type="entry name" value="Thioredoxin-like"/>
    <property type="match status" value="1"/>
</dbReference>